<accession>A0A1I4G7J1</accession>
<dbReference type="OrthoDB" id="9804637at2"/>
<feature type="transmembrane region" description="Helical" evidence="1">
    <location>
        <begin position="58"/>
        <end position="78"/>
    </location>
</feature>
<evidence type="ECO:0000256" key="1">
    <source>
        <dbReference type="SAM" id="Phobius"/>
    </source>
</evidence>
<keyword evidence="1" id="KW-0472">Membrane</keyword>
<dbReference type="Pfam" id="PF07330">
    <property type="entry name" value="DUF1467"/>
    <property type="match status" value="1"/>
</dbReference>
<dbReference type="AlphaFoldDB" id="A0A1I4G7J1"/>
<name>A0A1I4G7J1_9RHOB</name>
<feature type="transmembrane region" description="Helical" evidence="1">
    <location>
        <begin position="7"/>
        <end position="26"/>
    </location>
</feature>
<sequence length="101" mass="10808">MGITSALVLYAVCWFMIFLIVIPIRLQTQGDVGEVVPGTQAGAPEHHFLKTKAKITSVAAAVLTAILVLIITSGVISVRDLDWFNRMSPETVEVPAGETDG</sequence>
<dbReference type="Proteomes" id="UP000198851">
    <property type="component" value="Unassembled WGS sequence"/>
</dbReference>
<protein>
    <submittedName>
        <fullName evidence="2">Predicted secreted protein</fullName>
    </submittedName>
</protein>
<dbReference type="STRING" id="1280847.SAMN04488036_107177"/>
<evidence type="ECO:0000313" key="2">
    <source>
        <dbReference type="EMBL" id="SFL25081.1"/>
    </source>
</evidence>
<organism evidence="2 3">
    <name type="scientific">Shimia haliotis</name>
    <dbReference type="NCBI Taxonomy" id="1280847"/>
    <lineage>
        <taxon>Bacteria</taxon>
        <taxon>Pseudomonadati</taxon>
        <taxon>Pseudomonadota</taxon>
        <taxon>Alphaproteobacteria</taxon>
        <taxon>Rhodobacterales</taxon>
        <taxon>Roseobacteraceae</taxon>
    </lineage>
</organism>
<dbReference type="RefSeq" id="WP_093325246.1">
    <property type="nucleotide sequence ID" value="NZ_FOSZ01000007.1"/>
</dbReference>
<reference evidence="3" key="1">
    <citation type="submission" date="2016-10" db="EMBL/GenBank/DDBJ databases">
        <authorList>
            <person name="Varghese N."/>
            <person name="Submissions S."/>
        </authorList>
    </citation>
    <scope>NUCLEOTIDE SEQUENCE [LARGE SCALE GENOMIC DNA]</scope>
    <source>
        <strain evidence="3">DSM 28453</strain>
    </source>
</reference>
<dbReference type="EMBL" id="FOSZ01000007">
    <property type="protein sequence ID" value="SFL25081.1"/>
    <property type="molecule type" value="Genomic_DNA"/>
</dbReference>
<keyword evidence="1" id="KW-1133">Transmembrane helix</keyword>
<proteinExistence type="predicted"/>
<dbReference type="InterPro" id="IPR009935">
    <property type="entry name" value="DUF1467"/>
</dbReference>
<gene>
    <name evidence="2" type="ORF">SAMN04488036_107177</name>
</gene>
<evidence type="ECO:0000313" key="3">
    <source>
        <dbReference type="Proteomes" id="UP000198851"/>
    </source>
</evidence>
<keyword evidence="3" id="KW-1185">Reference proteome</keyword>
<keyword evidence="1" id="KW-0812">Transmembrane</keyword>